<keyword evidence="1" id="KW-1133">Transmembrane helix</keyword>
<dbReference type="Proteomes" id="UP000829069">
    <property type="component" value="Chromosome"/>
</dbReference>
<keyword evidence="1" id="KW-0812">Transmembrane</keyword>
<organism evidence="2 3">
    <name type="scientific">Arthrobacter sulfonylureivorans</name>
    <dbReference type="NCBI Taxonomy" id="2486855"/>
    <lineage>
        <taxon>Bacteria</taxon>
        <taxon>Bacillati</taxon>
        <taxon>Actinomycetota</taxon>
        <taxon>Actinomycetes</taxon>
        <taxon>Micrococcales</taxon>
        <taxon>Micrococcaceae</taxon>
        <taxon>Arthrobacter</taxon>
    </lineage>
</organism>
<reference evidence="2 3" key="1">
    <citation type="submission" date="2022-03" db="EMBL/GenBank/DDBJ databases">
        <title>Isotopic signatures of nitrous oxide derived from detoxification processes.</title>
        <authorList>
            <person name="Behrendt U."/>
            <person name="Buchen C."/>
            <person name="Well R."/>
            <person name="Ulrich A."/>
            <person name="Rohe L."/>
            <person name="Kolb S."/>
            <person name="Schloter M."/>
            <person name="Horn M.A."/>
            <person name="Augustin J."/>
        </authorList>
    </citation>
    <scope>NUCLEOTIDE SEQUENCE [LARGE SCALE GENOMIC DNA]</scope>
    <source>
        <strain evidence="2 3">S4-C24</strain>
    </source>
</reference>
<evidence type="ECO:0000313" key="2">
    <source>
        <dbReference type="EMBL" id="UNK45858.1"/>
    </source>
</evidence>
<dbReference type="PROSITE" id="PS51257">
    <property type="entry name" value="PROKAR_LIPOPROTEIN"/>
    <property type="match status" value="1"/>
</dbReference>
<accession>A0ABY3W9R3</accession>
<evidence type="ECO:0000313" key="3">
    <source>
        <dbReference type="Proteomes" id="UP000829069"/>
    </source>
</evidence>
<feature type="transmembrane region" description="Helical" evidence="1">
    <location>
        <begin position="28"/>
        <end position="44"/>
    </location>
</feature>
<keyword evidence="1" id="KW-0472">Membrane</keyword>
<gene>
    <name evidence="2" type="ORF">MNQ99_00225</name>
</gene>
<evidence type="ECO:0000256" key="1">
    <source>
        <dbReference type="SAM" id="Phobius"/>
    </source>
</evidence>
<sequence length="69" mass="8024">MRTFGQLILALAAGCALAAIWIAEFRWQWAFTALLVFFIGRTLAKRPEREKRLRYTRANIDAVNRLLKD</sequence>
<name>A0ABY3W9R3_9MICC</name>
<protein>
    <submittedName>
        <fullName evidence="2">Uncharacterized protein</fullName>
    </submittedName>
</protein>
<keyword evidence="3" id="KW-1185">Reference proteome</keyword>
<proteinExistence type="predicted"/>
<dbReference type="EMBL" id="CP093326">
    <property type="protein sequence ID" value="UNK45858.1"/>
    <property type="molecule type" value="Genomic_DNA"/>
</dbReference>
<dbReference type="RefSeq" id="WP_241914017.1">
    <property type="nucleotide sequence ID" value="NZ_CP093326.1"/>
</dbReference>